<gene>
    <name evidence="1" type="ORF">ruthe_01995</name>
</gene>
<sequence>MPSPGGRPVGRLDALPPLPGLAVRALRRWCDEGPTALARDLAGPEAADAFDALCRHCLAACRRPLMRHGAGCPCLGADEAVFARLVELAAEGAREEALWIACALVRPEAALSLLALAEQAGLALARALVPPARLH</sequence>
<accession>S9QTH8</accession>
<proteinExistence type="predicted"/>
<protein>
    <submittedName>
        <fullName evidence="1">Uncharacterized protein</fullName>
    </submittedName>
</protein>
<dbReference type="RefSeq" id="WP_021098081.1">
    <property type="nucleotide sequence ID" value="NZ_KE557321.1"/>
</dbReference>
<reference evidence="1 2" key="1">
    <citation type="journal article" date="2013" name="Stand. Genomic Sci.">
        <title>Genome sequence of the reddish-pigmented Rubellimicrobium thermophilum type strain (DSM 16684(T)), a member of the Roseobacter clade.</title>
        <authorList>
            <person name="Fiebig A."/>
            <person name="Riedel T."/>
            <person name="Gronow S."/>
            <person name="Petersen J."/>
            <person name="Klenk H.P."/>
            <person name="Goker M."/>
        </authorList>
    </citation>
    <scope>NUCLEOTIDE SEQUENCE [LARGE SCALE GENOMIC DNA]</scope>
    <source>
        <strain evidence="1 2">DSM 16684</strain>
    </source>
</reference>
<dbReference type="STRING" id="1123069.ruthe_01995"/>
<dbReference type="HOGENOM" id="CLU_140970_0_0_5"/>
<comment type="caution">
    <text evidence="1">The sequence shown here is derived from an EMBL/GenBank/DDBJ whole genome shotgun (WGS) entry which is preliminary data.</text>
</comment>
<organism evidence="1 2">
    <name type="scientific">Rubellimicrobium thermophilum DSM 16684</name>
    <dbReference type="NCBI Taxonomy" id="1123069"/>
    <lineage>
        <taxon>Bacteria</taxon>
        <taxon>Pseudomonadati</taxon>
        <taxon>Pseudomonadota</taxon>
        <taxon>Alphaproteobacteria</taxon>
        <taxon>Rhodobacterales</taxon>
        <taxon>Roseobacteraceae</taxon>
        <taxon>Rubellimicrobium</taxon>
    </lineage>
</organism>
<evidence type="ECO:0000313" key="2">
    <source>
        <dbReference type="Proteomes" id="UP000015346"/>
    </source>
</evidence>
<name>S9QTH8_9RHOB</name>
<evidence type="ECO:0000313" key="1">
    <source>
        <dbReference type="EMBL" id="EPX84636.1"/>
    </source>
</evidence>
<dbReference type="OrthoDB" id="7874397at2"/>
<dbReference type="AlphaFoldDB" id="S9QTH8"/>
<keyword evidence="2" id="KW-1185">Reference proteome</keyword>
<dbReference type="Proteomes" id="UP000015346">
    <property type="component" value="Unassembled WGS sequence"/>
</dbReference>
<dbReference type="EMBL" id="AOLV01000020">
    <property type="protein sequence ID" value="EPX84636.1"/>
    <property type="molecule type" value="Genomic_DNA"/>
</dbReference>